<evidence type="ECO:0000313" key="2">
    <source>
        <dbReference type="EMBL" id="CAF1666321.1"/>
    </source>
</evidence>
<gene>
    <name evidence="3" type="ORF">FNK824_LOCUS17116</name>
    <name evidence="2" type="ORF">JXQ802_LOCUS56866</name>
    <name evidence="1" type="ORF">PYM288_LOCUS40284</name>
</gene>
<evidence type="ECO:0000313" key="3">
    <source>
        <dbReference type="EMBL" id="CAF3837142.1"/>
    </source>
</evidence>
<protein>
    <submittedName>
        <fullName evidence="1">Uncharacterized protein</fullName>
    </submittedName>
</protein>
<evidence type="ECO:0000313" key="5">
    <source>
        <dbReference type="Proteomes" id="UP000663870"/>
    </source>
</evidence>
<reference evidence="1" key="1">
    <citation type="submission" date="2021-02" db="EMBL/GenBank/DDBJ databases">
        <authorList>
            <person name="Nowell W R."/>
        </authorList>
    </citation>
    <scope>NUCLEOTIDE SEQUENCE</scope>
</reference>
<organism evidence="1 4">
    <name type="scientific">Rotaria sordida</name>
    <dbReference type="NCBI Taxonomy" id="392033"/>
    <lineage>
        <taxon>Eukaryota</taxon>
        <taxon>Metazoa</taxon>
        <taxon>Spiralia</taxon>
        <taxon>Gnathifera</taxon>
        <taxon>Rotifera</taxon>
        <taxon>Eurotatoria</taxon>
        <taxon>Bdelloidea</taxon>
        <taxon>Philodinida</taxon>
        <taxon>Philodinidae</taxon>
        <taxon>Rotaria</taxon>
    </lineage>
</organism>
<dbReference type="EMBL" id="CAJNOL010014065">
    <property type="protein sequence ID" value="CAF1666321.1"/>
    <property type="molecule type" value="Genomic_DNA"/>
</dbReference>
<keyword evidence="5" id="KW-1185">Reference proteome</keyword>
<comment type="caution">
    <text evidence="1">The sequence shown here is derived from an EMBL/GenBank/DDBJ whole genome shotgun (WGS) entry which is preliminary data.</text>
</comment>
<dbReference type="Proteomes" id="UP000663874">
    <property type="component" value="Unassembled WGS sequence"/>
</dbReference>
<accession>A0A815VP90</accession>
<dbReference type="SUPFAM" id="SSF69322">
    <property type="entry name" value="Tricorn protease domain 2"/>
    <property type="match status" value="1"/>
</dbReference>
<evidence type="ECO:0000313" key="4">
    <source>
        <dbReference type="Proteomes" id="UP000663854"/>
    </source>
</evidence>
<dbReference type="AlphaFoldDB" id="A0A815VP90"/>
<sequence>MSQSCSIINCTRTSRGLCDCCQQYLCLQHLTEHNDLLISQLNPLTDEINTLADRLSRLNVQKIIADSRQKLEQWREDCYKKIDCLFEQKCQELNQLINEKIGQQREELNRIHLKITELINAQETTRQDIDLLTSTIHQFSTNMNNIEQTCFTINIRSLLIDDTLVCIKETTEKELDLSILSPVYRTIHRPERSFRSLTGNDRYLLIHQHPNLCLFDREINIVKQALWSYDPIQDMCWSSTLDRFIVLGKNNIYFIDEYTMSIENVQRIKKQDWGSCTCSDTVLFACTNEWGSSIMEFELFPAIDMIKEWKYPFTCAKDETICDTVYNSGNLALMVMNKLEKSLRIELRYGKTLHRIWLLQLDIRWIENITFRCCLLTCNEWLIVDYENGRLIQITKDGTIKKTTKYHSIPYRATMFDRDKLVVSTMSDVNVHLIQ</sequence>
<proteinExistence type="predicted"/>
<dbReference type="Proteomes" id="UP000663870">
    <property type="component" value="Unassembled WGS sequence"/>
</dbReference>
<dbReference type="EMBL" id="CAJOBE010002676">
    <property type="protein sequence ID" value="CAF3837142.1"/>
    <property type="molecule type" value="Genomic_DNA"/>
</dbReference>
<name>A0A815VP90_9BILA</name>
<evidence type="ECO:0000313" key="1">
    <source>
        <dbReference type="EMBL" id="CAF1532969.1"/>
    </source>
</evidence>
<dbReference type="Proteomes" id="UP000663854">
    <property type="component" value="Unassembled WGS sequence"/>
</dbReference>
<dbReference type="EMBL" id="CAJNOH010012192">
    <property type="protein sequence ID" value="CAF1532969.1"/>
    <property type="molecule type" value="Genomic_DNA"/>
</dbReference>